<evidence type="ECO:0000313" key="3">
    <source>
        <dbReference type="Proteomes" id="UP000186553"/>
    </source>
</evidence>
<keyword evidence="3" id="KW-1185">Reference proteome</keyword>
<proteinExistence type="predicted"/>
<dbReference type="OrthoDB" id="8455690at2"/>
<reference evidence="2 3" key="1">
    <citation type="submission" date="2016-07" db="EMBL/GenBank/DDBJ databases">
        <title>Acinetobacter sp. ANC 4603.</title>
        <authorList>
            <person name="Radolfova-Krizova L."/>
            <person name="Nemec A."/>
        </authorList>
    </citation>
    <scope>NUCLEOTIDE SEQUENCE [LARGE SCALE GENOMIC DNA]</scope>
    <source>
        <strain evidence="2 3">ANC 4603</strain>
    </source>
</reference>
<name>A0A1C3CV41_9GAMM</name>
<feature type="transmembrane region" description="Helical" evidence="1">
    <location>
        <begin position="6"/>
        <end position="26"/>
    </location>
</feature>
<comment type="caution">
    <text evidence="2">The sequence shown here is derived from an EMBL/GenBank/DDBJ whole genome shotgun (WGS) entry which is preliminary data.</text>
</comment>
<evidence type="ECO:0000313" key="2">
    <source>
        <dbReference type="EMBL" id="ODA12602.1"/>
    </source>
</evidence>
<protein>
    <submittedName>
        <fullName evidence="2">Uncharacterized protein</fullName>
    </submittedName>
</protein>
<keyword evidence="1" id="KW-0472">Membrane</keyword>
<dbReference type="AlphaFoldDB" id="A0A1C3CV41"/>
<keyword evidence="1" id="KW-0812">Transmembrane</keyword>
<keyword evidence="1" id="KW-1133">Transmembrane helix</keyword>
<dbReference type="RefSeq" id="WP_068887903.1">
    <property type="nucleotide sequence ID" value="NZ_CBCRUU010000012.1"/>
</dbReference>
<dbReference type="EMBL" id="MBDL01000010">
    <property type="protein sequence ID" value="ODA12602.1"/>
    <property type="molecule type" value="Genomic_DNA"/>
</dbReference>
<gene>
    <name evidence="2" type="ORF">BBP83_08520</name>
</gene>
<evidence type="ECO:0000256" key="1">
    <source>
        <dbReference type="SAM" id="Phobius"/>
    </source>
</evidence>
<dbReference type="Proteomes" id="UP000186553">
    <property type="component" value="Unassembled WGS sequence"/>
</dbReference>
<accession>A0A1C3CV41</accession>
<sequence>MKTLKIVALGIIIAVVSIFTVNYFSLQRHMVSVLKGDPRNEGVKVWVHYKWFINPAELKYDLRGISGENSALDVSRVMLQFSEKTKDKQFNKVYLGYKGEDKFYFKGDYFQKLGKEYEFQNPIYTLRTMPENVYTLDGEPQYGSWTGGWLGVTGKQIEDVNTFAKDWYLDDVVNDIK</sequence>
<organism evidence="2 3">
    <name type="scientific">Acinetobacter celticus</name>
    <dbReference type="NCBI Taxonomy" id="1891224"/>
    <lineage>
        <taxon>Bacteria</taxon>
        <taxon>Pseudomonadati</taxon>
        <taxon>Pseudomonadota</taxon>
        <taxon>Gammaproteobacteria</taxon>
        <taxon>Moraxellales</taxon>
        <taxon>Moraxellaceae</taxon>
        <taxon>Acinetobacter</taxon>
    </lineage>
</organism>